<sequence>MAGKKNQVFLAVGIMVLILALGAITGKGEASFRQQTVPTLSPTSTPPPSEPTSTSQVIEPTRATQPTVAPTLAPTASQPTATASTGPQPVATNTIAVQTLATHTPGLEQQPSPTPVPSSTQGTLKTVYFLACGLGLIVAIGLILLLALRKSPAPPSSPPSGSNRP</sequence>
<feature type="transmembrane region" description="Helical" evidence="2">
    <location>
        <begin position="127"/>
        <end position="148"/>
    </location>
</feature>
<organism evidence="3 4">
    <name type="scientific">Anaerolinea thermolimosa</name>
    <dbReference type="NCBI Taxonomy" id="229919"/>
    <lineage>
        <taxon>Bacteria</taxon>
        <taxon>Bacillati</taxon>
        <taxon>Chloroflexota</taxon>
        <taxon>Anaerolineae</taxon>
        <taxon>Anaerolineales</taxon>
        <taxon>Anaerolineaceae</taxon>
        <taxon>Anaerolinea</taxon>
    </lineage>
</organism>
<proteinExistence type="predicted"/>
<name>A0A3D1JDJ7_9CHLR</name>
<evidence type="ECO:0000256" key="1">
    <source>
        <dbReference type="SAM" id="MobiDB-lite"/>
    </source>
</evidence>
<accession>A0A3D1JDJ7</accession>
<feature type="region of interest" description="Disordered" evidence="1">
    <location>
        <begin position="35"/>
        <end position="89"/>
    </location>
</feature>
<gene>
    <name evidence="3" type="ORF">DEQ80_02200</name>
</gene>
<dbReference type="AlphaFoldDB" id="A0A3D1JDJ7"/>
<evidence type="ECO:0000313" key="4">
    <source>
        <dbReference type="Proteomes" id="UP000264141"/>
    </source>
</evidence>
<evidence type="ECO:0000256" key="2">
    <source>
        <dbReference type="SAM" id="Phobius"/>
    </source>
</evidence>
<dbReference type="EMBL" id="DPBP01000009">
    <property type="protein sequence ID" value="HCE16649.1"/>
    <property type="molecule type" value="Genomic_DNA"/>
</dbReference>
<keyword evidence="2" id="KW-1133">Transmembrane helix</keyword>
<protein>
    <submittedName>
        <fullName evidence="3">Uncharacterized protein</fullName>
    </submittedName>
</protein>
<keyword evidence="2" id="KW-0472">Membrane</keyword>
<reference evidence="3 4" key="1">
    <citation type="journal article" date="2018" name="Nat. Biotechnol.">
        <title>A standardized bacterial taxonomy based on genome phylogeny substantially revises the tree of life.</title>
        <authorList>
            <person name="Parks D.H."/>
            <person name="Chuvochina M."/>
            <person name="Waite D.W."/>
            <person name="Rinke C."/>
            <person name="Skarshewski A."/>
            <person name="Chaumeil P.A."/>
            <person name="Hugenholtz P."/>
        </authorList>
    </citation>
    <scope>NUCLEOTIDE SEQUENCE [LARGE SCALE GENOMIC DNA]</scope>
    <source>
        <strain evidence="3">UBA8781</strain>
    </source>
</reference>
<dbReference type="Proteomes" id="UP000264141">
    <property type="component" value="Unassembled WGS sequence"/>
</dbReference>
<feature type="compositionally biased region" description="Low complexity" evidence="1">
    <location>
        <begin position="69"/>
        <end position="87"/>
    </location>
</feature>
<evidence type="ECO:0000313" key="3">
    <source>
        <dbReference type="EMBL" id="HCE16649.1"/>
    </source>
</evidence>
<feature type="compositionally biased region" description="Polar residues" evidence="1">
    <location>
        <begin position="56"/>
        <end position="68"/>
    </location>
</feature>
<comment type="caution">
    <text evidence="3">The sequence shown here is derived from an EMBL/GenBank/DDBJ whole genome shotgun (WGS) entry which is preliminary data.</text>
</comment>
<dbReference type="STRING" id="229919.GCA_001050195_02465"/>
<keyword evidence="2" id="KW-0812">Transmembrane</keyword>